<dbReference type="InterPro" id="IPR011041">
    <property type="entry name" value="Quinoprot_gluc/sorb_DH_b-prop"/>
</dbReference>
<evidence type="ECO:0000313" key="2">
    <source>
        <dbReference type="Proteomes" id="UP001291309"/>
    </source>
</evidence>
<dbReference type="EMBL" id="JAXIVS010000019">
    <property type="protein sequence ID" value="MDY7232286.1"/>
    <property type="molecule type" value="Genomic_DNA"/>
</dbReference>
<dbReference type="Gene3D" id="2.120.10.30">
    <property type="entry name" value="TolB, C-terminal domain"/>
    <property type="match status" value="1"/>
</dbReference>
<reference evidence="1 2" key="1">
    <citation type="submission" date="2023-12" db="EMBL/GenBank/DDBJ databases">
        <title>the genome sequence of Hyalangium sp. s54d21.</title>
        <authorList>
            <person name="Zhang X."/>
        </authorList>
    </citation>
    <scope>NUCLEOTIDE SEQUENCE [LARGE SCALE GENOMIC DNA]</scope>
    <source>
        <strain evidence="2">s54d21</strain>
    </source>
</reference>
<dbReference type="Proteomes" id="UP001291309">
    <property type="component" value="Unassembled WGS sequence"/>
</dbReference>
<evidence type="ECO:0008006" key="3">
    <source>
        <dbReference type="Google" id="ProtNLM"/>
    </source>
</evidence>
<proteinExistence type="predicted"/>
<dbReference type="PANTHER" id="PTHR33546:SF1">
    <property type="entry name" value="LARGE, MULTIFUNCTIONAL SECRETED PROTEIN"/>
    <property type="match status" value="1"/>
</dbReference>
<comment type="caution">
    <text evidence="1">The sequence shown here is derived from an EMBL/GenBank/DDBJ whole genome shotgun (WGS) entry which is preliminary data.</text>
</comment>
<organism evidence="1 2">
    <name type="scientific">Hyalangium rubrum</name>
    <dbReference type="NCBI Taxonomy" id="3103134"/>
    <lineage>
        <taxon>Bacteria</taxon>
        <taxon>Pseudomonadati</taxon>
        <taxon>Myxococcota</taxon>
        <taxon>Myxococcia</taxon>
        <taxon>Myxococcales</taxon>
        <taxon>Cystobacterineae</taxon>
        <taxon>Archangiaceae</taxon>
        <taxon>Hyalangium</taxon>
    </lineage>
</organism>
<protein>
    <recommendedName>
        <fullName evidence="3">Glucose dehydrogenase</fullName>
    </recommendedName>
</protein>
<sequence length="493" mass="52617">MRSSAFTRLAVVSAALLPLAGCYGLISSRGGGETQFKPPRRMEPADVALPPGYRLEVVTTGLTYPTGVAFDDAGTPHVIEAGYSYGEDFTEARLVRIEKDGQRTVVARGDHPPWTGVTFHQGAFYIAEGGQKDGGRIVRVTPDGQLTPLLSGLPSLGDHHTNGPAIGPDGALYFSVGTATNAGVVGPDNAHMGWLGRHPKFHDIPCQDITLNGTNYTSDNPLTPDPDDKATTGAYVPFGTPTERGQTIAGQVPCSGAIFRLPPGATAPELVAWGFRNPYGLAFSPSGRLYATDNGYDMRGSRPLYGAPDLLWEVTPDTWYGWPDFSGDRAVSQEWHKPPGQQNAPRALLQLPPTSAPPKPTARLGVHSSSNRFDFSRSPEFGHVGHAFIAQFGDMTPNTGKVFGPVGFKVVRVDVATGTIHDFAANLDKGSGGPASRLGRAGLERPMDARFDPSGRALYIVDFGVMTLDGEGNIHPYKETGVLWRVTRAPEGT</sequence>
<evidence type="ECO:0000313" key="1">
    <source>
        <dbReference type="EMBL" id="MDY7232286.1"/>
    </source>
</evidence>
<keyword evidence="2" id="KW-1185">Reference proteome</keyword>
<gene>
    <name evidence="1" type="ORF">SYV04_38210</name>
</gene>
<dbReference type="SUPFAM" id="SSF50952">
    <property type="entry name" value="Soluble quinoprotein glucose dehydrogenase"/>
    <property type="match status" value="1"/>
</dbReference>
<dbReference type="PANTHER" id="PTHR33546">
    <property type="entry name" value="LARGE, MULTIFUNCTIONAL SECRETED PROTEIN-RELATED"/>
    <property type="match status" value="1"/>
</dbReference>
<dbReference type="InterPro" id="IPR011042">
    <property type="entry name" value="6-blade_b-propeller_TolB-like"/>
</dbReference>
<accession>A0ABU5HFZ7</accession>
<name>A0ABU5HFZ7_9BACT</name>
<dbReference type="RefSeq" id="WP_321550999.1">
    <property type="nucleotide sequence ID" value="NZ_JAXIVS010000019.1"/>
</dbReference>